<evidence type="ECO:0000256" key="8">
    <source>
        <dbReference type="PROSITE-ProRule" id="PRU00169"/>
    </source>
</evidence>
<gene>
    <name evidence="11" type="ORF">E6C55_21025</name>
</gene>
<keyword evidence="3 8" id="KW-0597">Phosphoprotein</keyword>
<keyword evidence="4" id="KW-0902">Two-component regulatory system</keyword>
<dbReference type="Pfam" id="PF17853">
    <property type="entry name" value="GGDEF_2"/>
    <property type="match status" value="1"/>
</dbReference>
<evidence type="ECO:0000259" key="10">
    <source>
        <dbReference type="PROSITE" id="PS50110"/>
    </source>
</evidence>
<dbReference type="Pfam" id="PF00072">
    <property type="entry name" value="Response_reg"/>
    <property type="match status" value="1"/>
</dbReference>
<dbReference type="Proteomes" id="UP000310636">
    <property type="component" value="Unassembled WGS sequence"/>
</dbReference>
<keyword evidence="12" id="KW-1185">Reference proteome</keyword>
<evidence type="ECO:0000256" key="1">
    <source>
        <dbReference type="ARBA" id="ARBA00004496"/>
    </source>
</evidence>
<comment type="subcellular location">
    <subcellularLocation>
        <location evidence="1">Cytoplasm</location>
    </subcellularLocation>
</comment>
<reference evidence="11 12" key="1">
    <citation type="submission" date="2019-04" db="EMBL/GenBank/DDBJ databases">
        <title>Cohnella sp. nov. isolated from preserved vegetables.</title>
        <authorList>
            <person name="Lin S.-Y."/>
            <person name="Hung M.-H."/>
            <person name="Young C.-C."/>
        </authorList>
    </citation>
    <scope>NUCLEOTIDE SEQUENCE [LARGE SCALE GENOMIC DNA]</scope>
    <source>
        <strain evidence="11 12">CC-MHH1044</strain>
    </source>
</reference>
<evidence type="ECO:0000256" key="4">
    <source>
        <dbReference type="ARBA" id="ARBA00023012"/>
    </source>
</evidence>
<dbReference type="InterPro" id="IPR009057">
    <property type="entry name" value="Homeodomain-like_sf"/>
</dbReference>
<dbReference type="SMART" id="SM00342">
    <property type="entry name" value="HTH_ARAC"/>
    <property type="match status" value="1"/>
</dbReference>
<evidence type="ECO:0000256" key="6">
    <source>
        <dbReference type="ARBA" id="ARBA00023125"/>
    </source>
</evidence>
<dbReference type="GO" id="GO:0005737">
    <property type="term" value="C:cytoplasm"/>
    <property type="evidence" value="ECO:0007669"/>
    <property type="project" value="UniProtKB-SubCell"/>
</dbReference>
<feature type="domain" description="Response regulatory" evidence="10">
    <location>
        <begin position="5"/>
        <end position="123"/>
    </location>
</feature>
<organism evidence="11 12">
    <name type="scientific">Cohnella fermenti</name>
    <dbReference type="NCBI Taxonomy" id="2565925"/>
    <lineage>
        <taxon>Bacteria</taxon>
        <taxon>Bacillati</taxon>
        <taxon>Bacillota</taxon>
        <taxon>Bacilli</taxon>
        <taxon>Bacillales</taxon>
        <taxon>Paenibacillaceae</taxon>
        <taxon>Cohnella</taxon>
    </lineage>
</organism>
<keyword evidence="7" id="KW-0804">Transcription</keyword>
<dbReference type="AlphaFoldDB" id="A0A4S4BLS5"/>
<evidence type="ECO:0000256" key="2">
    <source>
        <dbReference type="ARBA" id="ARBA00022490"/>
    </source>
</evidence>
<dbReference type="InterPro" id="IPR011006">
    <property type="entry name" value="CheY-like_superfamily"/>
</dbReference>
<dbReference type="Gene3D" id="3.40.50.2300">
    <property type="match status" value="1"/>
</dbReference>
<name>A0A4S4BLS5_9BACL</name>
<dbReference type="GO" id="GO:0043565">
    <property type="term" value="F:sequence-specific DNA binding"/>
    <property type="evidence" value="ECO:0007669"/>
    <property type="project" value="InterPro"/>
</dbReference>
<dbReference type="GO" id="GO:0003700">
    <property type="term" value="F:DNA-binding transcription factor activity"/>
    <property type="evidence" value="ECO:0007669"/>
    <property type="project" value="InterPro"/>
</dbReference>
<evidence type="ECO:0000256" key="5">
    <source>
        <dbReference type="ARBA" id="ARBA00023015"/>
    </source>
</evidence>
<protein>
    <submittedName>
        <fullName evidence="11">Response regulator transcription factor</fullName>
    </submittedName>
</protein>
<dbReference type="PANTHER" id="PTHR42713">
    <property type="entry name" value="HISTIDINE KINASE-RELATED"/>
    <property type="match status" value="1"/>
</dbReference>
<dbReference type="GO" id="GO:0000160">
    <property type="term" value="P:phosphorelay signal transduction system"/>
    <property type="evidence" value="ECO:0007669"/>
    <property type="project" value="UniProtKB-KW"/>
</dbReference>
<dbReference type="SMART" id="SM00448">
    <property type="entry name" value="REC"/>
    <property type="match status" value="1"/>
</dbReference>
<dbReference type="EMBL" id="SSOB01000029">
    <property type="protein sequence ID" value="THF75738.1"/>
    <property type="molecule type" value="Genomic_DNA"/>
</dbReference>
<dbReference type="PROSITE" id="PS50110">
    <property type="entry name" value="RESPONSE_REGULATORY"/>
    <property type="match status" value="1"/>
</dbReference>
<dbReference type="PANTHER" id="PTHR42713:SF3">
    <property type="entry name" value="TRANSCRIPTIONAL REGULATORY PROTEIN HPTR"/>
    <property type="match status" value="1"/>
</dbReference>
<dbReference type="InterPro" id="IPR018062">
    <property type="entry name" value="HTH_AraC-typ_CS"/>
</dbReference>
<sequence>MHVRKILLVDDEMFARKGLIGLIPWEQFGFEVAGEAEDGEEALALIEQVKPDVVITDIRMPVLDGLELIQEVRSRGGHAVRFIIISGYGDFKYAQQAVRFGVQDYLLKPIEESELTAALMQIREQLDKEQPHSEASSALVQASLFEKLLSGRADGPLVAAASTSFGLKEETALRHFAVELNDLPAASPEAERIERTERAKTAVARAAERLGFRTAPYVHLRSEFELGFLLPAKTDPREARTIGDEMARACSKAAGCTAKVYIGEAVPGLAQARRSYLSGLEAMKHKYALDEKNVIVGDELTASALHYREIDSSVYAELMDRLEENDMTAVRDAADKLFAAFREQVFAYDSVAAAMSRCVHGATRIIQTMEGDPASLASLTPMLEWAAAPKTLRGLQTTLLIFLTECAGYICELRGKVSKGDIAKIKAYIDHHYNENISLKSIAARYYMNPVYLGQLFKKTYGSYFNDYLLQLRIREAKRQLRQTDKKVYEIAASVGFNNADYFVTQFEKVERKTPTEYKNALLEKI</sequence>
<keyword evidence="5" id="KW-0805">Transcription regulation</keyword>
<dbReference type="InterPro" id="IPR001789">
    <property type="entry name" value="Sig_transdc_resp-reg_receiver"/>
</dbReference>
<dbReference type="PROSITE" id="PS00041">
    <property type="entry name" value="HTH_ARAC_FAMILY_1"/>
    <property type="match status" value="1"/>
</dbReference>
<dbReference type="Pfam" id="PF12833">
    <property type="entry name" value="HTH_18"/>
    <property type="match status" value="1"/>
</dbReference>
<evidence type="ECO:0000313" key="12">
    <source>
        <dbReference type="Proteomes" id="UP000310636"/>
    </source>
</evidence>
<dbReference type="InterPro" id="IPR051552">
    <property type="entry name" value="HptR"/>
</dbReference>
<evidence type="ECO:0000259" key="9">
    <source>
        <dbReference type="PROSITE" id="PS01124"/>
    </source>
</evidence>
<accession>A0A4S4BLS5</accession>
<evidence type="ECO:0000313" key="11">
    <source>
        <dbReference type="EMBL" id="THF75738.1"/>
    </source>
</evidence>
<keyword evidence="6" id="KW-0238">DNA-binding</keyword>
<dbReference type="OrthoDB" id="342399at2"/>
<evidence type="ECO:0000256" key="3">
    <source>
        <dbReference type="ARBA" id="ARBA00022553"/>
    </source>
</evidence>
<dbReference type="CDD" id="cd17536">
    <property type="entry name" value="REC_YesN-like"/>
    <property type="match status" value="1"/>
</dbReference>
<dbReference type="Gene3D" id="1.10.10.60">
    <property type="entry name" value="Homeodomain-like"/>
    <property type="match status" value="2"/>
</dbReference>
<proteinExistence type="predicted"/>
<dbReference type="InterPro" id="IPR041522">
    <property type="entry name" value="CdaR_GGDEF"/>
</dbReference>
<dbReference type="PROSITE" id="PS01124">
    <property type="entry name" value="HTH_ARAC_FAMILY_2"/>
    <property type="match status" value="1"/>
</dbReference>
<feature type="domain" description="HTH araC/xylS-type" evidence="9">
    <location>
        <begin position="423"/>
        <end position="521"/>
    </location>
</feature>
<evidence type="ECO:0000256" key="7">
    <source>
        <dbReference type="ARBA" id="ARBA00023163"/>
    </source>
</evidence>
<dbReference type="InterPro" id="IPR018060">
    <property type="entry name" value="HTH_AraC"/>
</dbReference>
<feature type="modified residue" description="4-aspartylphosphate" evidence="8">
    <location>
        <position position="57"/>
    </location>
</feature>
<dbReference type="SUPFAM" id="SSF46689">
    <property type="entry name" value="Homeodomain-like"/>
    <property type="match status" value="2"/>
</dbReference>
<keyword evidence="2" id="KW-0963">Cytoplasm</keyword>
<dbReference type="SUPFAM" id="SSF52172">
    <property type="entry name" value="CheY-like"/>
    <property type="match status" value="1"/>
</dbReference>
<comment type="caution">
    <text evidence="11">The sequence shown here is derived from an EMBL/GenBank/DDBJ whole genome shotgun (WGS) entry which is preliminary data.</text>
</comment>